<evidence type="ECO:0000313" key="1">
    <source>
        <dbReference type="EMBL" id="MCY6959368.1"/>
    </source>
</evidence>
<organism evidence="1 2">
    <name type="scientific">Clostridium brassicae</name>
    <dbReference type="NCBI Taxonomy" id="2999072"/>
    <lineage>
        <taxon>Bacteria</taxon>
        <taxon>Bacillati</taxon>
        <taxon>Bacillota</taxon>
        <taxon>Clostridia</taxon>
        <taxon>Eubacteriales</taxon>
        <taxon>Clostridiaceae</taxon>
        <taxon>Clostridium</taxon>
    </lineage>
</organism>
<protein>
    <submittedName>
        <fullName evidence="1">SLAP domain-containing protein</fullName>
    </submittedName>
</protein>
<sequence>MKDNSKQGKIVDTEISIHPSMEDRISKFQKECLVEEAEALPPIKEGEVDVNTDFIFDLGDKYEVSVFIRNGLPKPVNLEKIPFKVVNKKEEVLGSKIFDLREMGQIPPRTVRPWKVYFDKEDIKLGENDLKDLRIIFDTRLKAERTINVTFENLPLGIKGEHRRKYEKFLQSLPLLRLGQVSMTAYKVEKTKDDGIAVEVVIRNGRANGIDVERIPLSIYDSKENLVASGIFYLKDVKVSPFKARIYSFTFSKDELIREDIRLNEWRVDFRLNKNISAGDEVGHEK</sequence>
<comment type="caution">
    <text evidence="1">The sequence shown here is derived from an EMBL/GenBank/DDBJ whole genome shotgun (WGS) entry which is preliminary data.</text>
</comment>
<dbReference type="RefSeq" id="WP_268061797.1">
    <property type="nucleotide sequence ID" value="NZ_JAPQFJ010000012.1"/>
</dbReference>
<accession>A0ABT4DAM8</accession>
<gene>
    <name evidence="1" type="ORF">OW729_12190</name>
</gene>
<proteinExistence type="predicted"/>
<dbReference type="InterPro" id="IPR030910">
    <property type="entry name" value="SLAP_dom"/>
</dbReference>
<dbReference type="NCBIfam" id="TIGR04398">
    <property type="entry name" value="SLAP_DUP"/>
    <property type="match status" value="2"/>
</dbReference>
<dbReference type="Proteomes" id="UP001144612">
    <property type="component" value="Unassembled WGS sequence"/>
</dbReference>
<dbReference type="EMBL" id="JAPQFJ010000012">
    <property type="protein sequence ID" value="MCY6959368.1"/>
    <property type="molecule type" value="Genomic_DNA"/>
</dbReference>
<keyword evidence="2" id="KW-1185">Reference proteome</keyword>
<name>A0ABT4DAM8_9CLOT</name>
<evidence type="ECO:0000313" key="2">
    <source>
        <dbReference type="Proteomes" id="UP001144612"/>
    </source>
</evidence>
<reference evidence="1" key="1">
    <citation type="submission" date="2022-12" db="EMBL/GenBank/DDBJ databases">
        <title>Clostridium sp. nov., isolated from industrial wastewater.</title>
        <authorList>
            <person name="Jiayan W."/>
        </authorList>
    </citation>
    <scope>NUCLEOTIDE SEQUENCE</scope>
    <source>
        <strain evidence="1">ZC22-4</strain>
    </source>
</reference>